<comment type="caution">
    <text evidence="2">The sequence shown here is derived from an EMBL/GenBank/DDBJ whole genome shotgun (WGS) entry which is preliminary data.</text>
</comment>
<feature type="compositionally biased region" description="Polar residues" evidence="1">
    <location>
        <begin position="129"/>
        <end position="140"/>
    </location>
</feature>
<accession>A0ABQ9HG46</accession>
<evidence type="ECO:0000313" key="3">
    <source>
        <dbReference type="Proteomes" id="UP001159363"/>
    </source>
</evidence>
<dbReference type="Proteomes" id="UP001159363">
    <property type="component" value="Chromosome 4"/>
</dbReference>
<reference evidence="2 3" key="1">
    <citation type="submission" date="2023-02" db="EMBL/GenBank/DDBJ databases">
        <title>LHISI_Scaffold_Assembly.</title>
        <authorList>
            <person name="Stuart O.P."/>
            <person name="Cleave R."/>
            <person name="Magrath M.J.L."/>
            <person name="Mikheyev A.S."/>
        </authorList>
    </citation>
    <scope>NUCLEOTIDE SEQUENCE [LARGE SCALE GENOMIC DNA]</scope>
    <source>
        <strain evidence="2">Daus_M_001</strain>
        <tissue evidence="2">Leg muscle</tissue>
    </source>
</reference>
<proteinExistence type="predicted"/>
<evidence type="ECO:0000313" key="2">
    <source>
        <dbReference type="EMBL" id="KAJ8883291.1"/>
    </source>
</evidence>
<sequence>MGRGGSVKLPFAKTVSNSCERRELSGAAVIPRGRDDASLPGHNSLGVPSRIIWPYTVGTGEQHDPVICAVAVIVTSSTLGQLQWEVLLGIAGLSPTGAIKKDNGNKSNVLVWSPVASADKRHARVQDGAISTSQPSSYENISPGKGNEADPPEERPRERTTRPVVPLRCPTAATVDGGSYHKRRRNRTGILKYHVLANNLDKTGRLETFERQYQRGCVSVVPAESFLFPGPPSSGAQIQELSLRAPPPRMLPLYFSSAVVTELHKAVDGSTQRGSKALEWCRRFKPPVRSGTVVCDISALFPVAFRAGQKIPLALATERRHSSYSPFAFRYSSTLPPSAFIALGLVHTNFSTGWGAVAERVDCSPPPPPRRTGFNPRQGHTLIFANGNRAGRCRWSACFLSDLPFAPPLKSGTAPFSSHVTLIGSQELVVKSRPNLSTQLHY</sequence>
<feature type="compositionally biased region" description="Basic and acidic residues" evidence="1">
    <location>
        <begin position="152"/>
        <end position="161"/>
    </location>
</feature>
<protein>
    <submittedName>
        <fullName evidence="2">Uncharacterized protein</fullName>
    </submittedName>
</protein>
<feature type="region of interest" description="Disordered" evidence="1">
    <location>
        <begin position="122"/>
        <end position="163"/>
    </location>
</feature>
<organism evidence="2 3">
    <name type="scientific">Dryococelus australis</name>
    <dbReference type="NCBI Taxonomy" id="614101"/>
    <lineage>
        <taxon>Eukaryota</taxon>
        <taxon>Metazoa</taxon>
        <taxon>Ecdysozoa</taxon>
        <taxon>Arthropoda</taxon>
        <taxon>Hexapoda</taxon>
        <taxon>Insecta</taxon>
        <taxon>Pterygota</taxon>
        <taxon>Neoptera</taxon>
        <taxon>Polyneoptera</taxon>
        <taxon>Phasmatodea</taxon>
        <taxon>Verophasmatodea</taxon>
        <taxon>Anareolatae</taxon>
        <taxon>Phasmatidae</taxon>
        <taxon>Eurycanthinae</taxon>
        <taxon>Dryococelus</taxon>
    </lineage>
</organism>
<evidence type="ECO:0000256" key="1">
    <source>
        <dbReference type="SAM" id="MobiDB-lite"/>
    </source>
</evidence>
<dbReference type="EMBL" id="JARBHB010000005">
    <property type="protein sequence ID" value="KAJ8883291.1"/>
    <property type="molecule type" value="Genomic_DNA"/>
</dbReference>
<keyword evidence="3" id="KW-1185">Reference proteome</keyword>
<gene>
    <name evidence="2" type="ORF">PR048_015134</name>
</gene>
<name>A0ABQ9HG46_9NEOP</name>